<sequence length="67" mass="7721">MQHEAAFKTGIGPEHGQRLMEGEGILYHVVRKYLLRKPHTFKREALTVNMLCKAVTLGRWDSEAIKE</sequence>
<proteinExistence type="predicted"/>
<dbReference type="Proteomes" id="UP000494182">
    <property type="component" value="Unassembled WGS sequence"/>
</dbReference>
<reference evidence="1 2" key="1">
    <citation type="submission" date="2019-09" db="EMBL/GenBank/DDBJ databases">
        <authorList>
            <person name="Depoorter E."/>
        </authorList>
    </citation>
    <scope>NUCLEOTIDE SEQUENCE [LARGE SCALE GENOMIC DNA]</scope>
    <source>
        <strain evidence="1">R-71171</strain>
    </source>
</reference>
<dbReference type="EMBL" id="CABVQT010000001">
    <property type="protein sequence ID" value="VWC78655.1"/>
    <property type="molecule type" value="Genomic_DNA"/>
</dbReference>
<dbReference type="AlphaFoldDB" id="A0A6P2UNL4"/>
<evidence type="ECO:0000313" key="2">
    <source>
        <dbReference type="Proteomes" id="UP000494182"/>
    </source>
</evidence>
<evidence type="ECO:0000313" key="1">
    <source>
        <dbReference type="EMBL" id="VWC78655.1"/>
    </source>
</evidence>
<accession>A0A6P2UNL4</accession>
<organism evidence="1 2">
    <name type="scientific">Burkholderia contaminans</name>
    <dbReference type="NCBI Taxonomy" id="488447"/>
    <lineage>
        <taxon>Bacteria</taxon>
        <taxon>Pseudomonadati</taxon>
        <taxon>Pseudomonadota</taxon>
        <taxon>Betaproteobacteria</taxon>
        <taxon>Burkholderiales</taxon>
        <taxon>Burkholderiaceae</taxon>
        <taxon>Burkholderia</taxon>
        <taxon>Burkholderia cepacia complex</taxon>
    </lineage>
</organism>
<name>A0A6P2UNL4_9BURK</name>
<gene>
    <name evidence="1" type="ORF">BCO71171_00307</name>
</gene>
<protein>
    <submittedName>
        <fullName evidence="1">Uncharacterized protein</fullName>
    </submittedName>
</protein>